<protein>
    <submittedName>
        <fullName evidence="1">Uncharacterized protein</fullName>
    </submittedName>
</protein>
<sequence length="108" mass="11977">MGIVHVGDVILSVDGYTEFAITARARIRALPHAGSVTRSGLTWNTEMLAMSSSLLFPPWTEARFHQEAETMASSGEGRSQQCVQGSRREWGSGQLYHRRFAGNSLRRP</sequence>
<dbReference type="Proteomes" id="UP001162501">
    <property type="component" value="Chromosome 23"/>
</dbReference>
<gene>
    <name evidence="1" type="ORF">MRATA1EN3_LOCUS13547</name>
</gene>
<dbReference type="EMBL" id="OX596107">
    <property type="protein sequence ID" value="CAI9702334.1"/>
    <property type="molecule type" value="Genomic_DNA"/>
</dbReference>
<evidence type="ECO:0000313" key="2">
    <source>
        <dbReference type="Proteomes" id="UP001162501"/>
    </source>
</evidence>
<reference evidence="1" key="1">
    <citation type="submission" date="2023-05" db="EMBL/GenBank/DDBJ databases">
        <authorList>
            <consortium name="ELIXIR-Norway"/>
        </authorList>
    </citation>
    <scope>NUCLEOTIDE SEQUENCE</scope>
</reference>
<organism evidence="1 2">
    <name type="scientific">Rangifer tarandus platyrhynchus</name>
    <name type="common">Svalbard reindeer</name>
    <dbReference type="NCBI Taxonomy" id="3082113"/>
    <lineage>
        <taxon>Eukaryota</taxon>
        <taxon>Metazoa</taxon>
        <taxon>Chordata</taxon>
        <taxon>Craniata</taxon>
        <taxon>Vertebrata</taxon>
        <taxon>Euteleostomi</taxon>
        <taxon>Mammalia</taxon>
        <taxon>Eutheria</taxon>
        <taxon>Laurasiatheria</taxon>
        <taxon>Artiodactyla</taxon>
        <taxon>Ruminantia</taxon>
        <taxon>Pecora</taxon>
        <taxon>Cervidae</taxon>
        <taxon>Odocoileinae</taxon>
        <taxon>Rangifer</taxon>
    </lineage>
</organism>
<proteinExistence type="predicted"/>
<accession>A0ACB0EP79</accession>
<name>A0ACB0EP79_RANTA</name>
<evidence type="ECO:0000313" key="1">
    <source>
        <dbReference type="EMBL" id="CAI9702334.1"/>
    </source>
</evidence>